<organism evidence="6 7">
    <name type="scientific">Massilia niabensis</name>
    <dbReference type="NCBI Taxonomy" id="544910"/>
    <lineage>
        <taxon>Bacteria</taxon>
        <taxon>Pseudomonadati</taxon>
        <taxon>Pseudomonadota</taxon>
        <taxon>Betaproteobacteria</taxon>
        <taxon>Burkholderiales</taxon>
        <taxon>Oxalobacteraceae</taxon>
        <taxon>Telluria group</taxon>
        <taxon>Massilia</taxon>
    </lineage>
</organism>
<dbReference type="InterPro" id="IPR013974">
    <property type="entry name" value="SAF"/>
</dbReference>
<dbReference type="Pfam" id="PF13144">
    <property type="entry name" value="ChapFlgA"/>
    <property type="match status" value="1"/>
</dbReference>
<dbReference type="InterPro" id="IPR039246">
    <property type="entry name" value="Flagellar_FlgA"/>
</dbReference>
<dbReference type="NCBIfam" id="TIGR03170">
    <property type="entry name" value="flgA_cterm"/>
    <property type="match status" value="1"/>
</dbReference>
<dbReference type="PANTHER" id="PTHR36307">
    <property type="entry name" value="FLAGELLA BASAL BODY P-RING FORMATION PROTEIN FLGA"/>
    <property type="match status" value="1"/>
</dbReference>
<dbReference type="InterPro" id="IPR041231">
    <property type="entry name" value="FlgA_N"/>
</dbReference>
<evidence type="ECO:0000256" key="4">
    <source>
        <dbReference type="RuleBase" id="RU362063"/>
    </source>
</evidence>
<dbReference type="Proteomes" id="UP001596050">
    <property type="component" value="Unassembled WGS sequence"/>
</dbReference>
<dbReference type="RefSeq" id="WP_379785098.1">
    <property type="nucleotide sequence ID" value="NZ_JBHSMU010000015.1"/>
</dbReference>
<evidence type="ECO:0000256" key="1">
    <source>
        <dbReference type="ARBA" id="ARBA00004418"/>
    </source>
</evidence>
<keyword evidence="6" id="KW-0966">Cell projection</keyword>
<sequence length="234" mass="24159">MFKTFKLFTLLLLAAPVAYAASPASNAARQDGAALRKVAEQFLQTQSAGLPGKVTVKVGAVDPRLSLAACPAPEAFQQPGARPWGKTTVGVRCTAPVWTMFLQAQVSVVADYVTAAVPLAQGQAIDASQLATMQGDIAAMPNGIITDMAQAIGRTPTVSLPAGTPLRLDSLKSKPVVQQNQAVRIISRGENFSVSGEGKAIGNAGEGQVVQVRTPRGAIISGTARNGGIVEVTL</sequence>
<feature type="chain" id="PRO_5044963194" description="Flagella basal body P-ring formation protein FlgA" evidence="4">
    <location>
        <begin position="21"/>
        <end position="234"/>
    </location>
</feature>
<keyword evidence="6" id="KW-0969">Cilium</keyword>
<dbReference type="InterPro" id="IPR017585">
    <property type="entry name" value="SAF_FlgA"/>
</dbReference>
<comment type="subcellular location">
    <subcellularLocation>
        <location evidence="1 4">Periplasm</location>
    </subcellularLocation>
</comment>
<keyword evidence="7" id="KW-1185">Reference proteome</keyword>
<keyword evidence="4" id="KW-1005">Bacterial flagellum biogenesis</keyword>
<evidence type="ECO:0000313" key="7">
    <source>
        <dbReference type="Proteomes" id="UP001596050"/>
    </source>
</evidence>
<evidence type="ECO:0000256" key="3">
    <source>
        <dbReference type="ARBA" id="ARBA00022764"/>
    </source>
</evidence>
<reference evidence="7" key="1">
    <citation type="journal article" date="2019" name="Int. J. Syst. Evol. Microbiol.">
        <title>The Global Catalogue of Microorganisms (GCM) 10K type strain sequencing project: providing services to taxonomists for standard genome sequencing and annotation.</title>
        <authorList>
            <consortium name="The Broad Institute Genomics Platform"/>
            <consortium name="The Broad Institute Genome Sequencing Center for Infectious Disease"/>
            <person name="Wu L."/>
            <person name="Ma J."/>
        </authorList>
    </citation>
    <scope>NUCLEOTIDE SEQUENCE [LARGE SCALE GENOMIC DNA]</scope>
    <source>
        <strain evidence="7">KACC 12649</strain>
    </source>
</reference>
<evidence type="ECO:0000313" key="6">
    <source>
        <dbReference type="EMBL" id="MFC5461647.1"/>
    </source>
</evidence>
<dbReference type="CDD" id="cd11614">
    <property type="entry name" value="SAF_CpaB_FlgA_like"/>
    <property type="match status" value="1"/>
</dbReference>
<proteinExistence type="inferred from homology"/>
<gene>
    <name evidence="6" type="primary">flgA</name>
    <name evidence="6" type="ORF">ACFPN5_17700</name>
</gene>
<comment type="similarity">
    <text evidence="4">Belongs to the FlgA family.</text>
</comment>
<comment type="caution">
    <text evidence="6">The sequence shown here is derived from an EMBL/GenBank/DDBJ whole genome shotgun (WGS) entry which is preliminary data.</text>
</comment>
<dbReference type="Pfam" id="PF17656">
    <property type="entry name" value="ChapFlgA_N"/>
    <property type="match status" value="1"/>
</dbReference>
<keyword evidence="3 4" id="KW-0574">Periplasm</keyword>
<dbReference type="PANTHER" id="PTHR36307:SF1">
    <property type="entry name" value="FLAGELLA BASAL BODY P-RING FORMATION PROTEIN FLGA"/>
    <property type="match status" value="1"/>
</dbReference>
<dbReference type="Gene3D" id="2.30.30.760">
    <property type="match status" value="1"/>
</dbReference>
<keyword evidence="6" id="KW-0282">Flagellum</keyword>
<feature type="signal peptide" evidence="4">
    <location>
        <begin position="1"/>
        <end position="20"/>
    </location>
</feature>
<dbReference type="Gene3D" id="3.90.1210.10">
    <property type="entry name" value="Antifreeze-like/N-acetylneuraminic acid synthase C-terminal domain"/>
    <property type="match status" value="1"/>
</dbReference>
<evidence type="ECO:0000259" key="5">
    <source>
        <dbReference type="SMART" id="SM00858"/>
    </source>
</evidence>
<comment type="function">
    <text evidence="4">Involved in the assembly process of the P-ring formation. It may associate with FlgF on the rod constituting a structure essential for the P-ring assembly or may act as a modulator protein for the P-ring assembly.</text>
</comment>
<feature type="domain" description="SAF" evidence="5">
    <location>
        <begin position="110"/>
        <end position="172"/>
    </location>
</feature>
<dbReference type="EMBL" id="JBHSMU010000015">
    <property type="protein sequence ID" value="MFC5461647.1"/>
    <property type="molecule type" value="Genomic_DNA"/>
</dbReference>
<keyword evidence="2 4" id="KW-0732">Signal</keyword>
<dbReference type="SMART" id="SM00858">
    <property type="entry name" value="SAF"/>
    <property type="match status" value="1"/>
</dbReference>
<name>A0ABW0L9V8_9BURK</name>
<accession>A0ABW0L9V8</accession>
<evidence type="ECO:0000256" key="2">
    <source>
        <dbReference type="ARBA" id="ARBA00022729"/>
    </source>
</evidence>
<protein>
    <recommendedName>
        <fullName evidence="4">Flagella basal body P-ring formation protein FlgA</fullName>
    </recommendedName>
</protein>